<dbReference type="Proteomes" id="UP000287651">
    <property type="component" value="Unassembled WGS sequence"/>
</dbReference>
<gene>
    <name evidence="1" type="ORF">B296_00004203</name>
</gene>
<accession>A0A426XVZ1</accession>
<protein>
    <submittedName>
        <fullName evidence="1">Uncharacterized protein</fullName>
    </submittedName>
</protein>
<organism evidence="1 2">
    <name type="scientific">Ensete ventricosum</name>
    <name type="common">Abyssinian banana</name>
    <name type="synonym">Musa ensete</name>
    <dbReference type="NCBI Taxonomy" id="4639"/>
    <lineage>
        <taxon>Eukaryota</taxon>
        <taxon>Viridiplantae</taxon>
        <taxon>Streptophyta</taxon>
        <taxon>Embryophyta</taxon>
        <taxon>Tracheophyta</taxon>
        <taxon>Spermatophyta</taxon>
        <taxon>Magnoliopsida</taxon>
        <taxon>Liliopsida</taxon>
        <taxon>Zingiberales</taxon>
        <taxon>Musaceae</taxon>
        <taxon>Ensete</taxon>
    </lineage>
</organism>
<proteinExistence type="predicted"/>
<dbReference type="EMBL" id="AMZH03016973">
    <property type="protein sequence ID" value="RRT43679.1"/>
    <property type="molecule type" value="Genomic_DNA"/>
</dbReference>
<evidence type="ECO:0000313" key="2">
    <source>
        <dbReference type="Proteomes" id="UP000287651"/>
    </source>
</evidence>
<dbReference type="AlphaFoldDB" id="A0A426XVZ1"/>
<evidence type="ECO:0000313" key="1">
    <source>
        <dbReference type="EMBL" id="RRT43679.1"/>
    </source>
</evidence>
<reference evidence="1 2" key="1">
    <citation type="journal article" date="2014" name="Agronomy (Basel)">
        <title>A Draft Genome Sequence for Ensete ventricosum, the Drought-Tolerant Tree Against Hunger.</title>
        <authorList>
            <person name="Harrison J."/>
            <person name="Moore K.A."/>
            <person name="Paszkiewicz K."/>
            <person name="Jones T."/>
            <person name="Grant M."/>
            <person name="Ambacheew D."/>
            <person name="Muzemil S."/>
            <person name="Studholme D.J."/>
        </authorList>
    </citation>
    <scope>NUCLEOTIDE SEQUENCE [LARGE SCALE GENOMIC DNA]</scope>
</reference>
<name>A0A426XVZ1_ENSVE</name>
<comment type="caution">
    <text evidence="1">The sequence shown here is derived from an EMBL/GenBank/DDBJ whole genome shotgun (WGS) entry which is preliminary data.</text>
</comment>
<sequence>MESIYLLPIDRHPWHRRRCHRRGGRCPQPLVTLRRRQRLLTQCRETSASSAAAVRPPLSTTEVPLLLASSSLVRDGPNPISSPPCCILMHEAVFLVHHHCRISSNEERHLPYPICNRQRLLHLLAGAVPPTASVALFSLLRAPVRAIAYRLSVLCREGTTSSFSLSNDIKSTTANLRPQCFSRCPSDSSATIFLSSSTGKVALAASPRYCHDLACLSPATHHHSPSPLSLSEAPLLPAVVVASSRALYHCHRCCHAAAPLSPAIALVVPL</sequence>